<keyword evidence="2" id="KW-1185">Reference proteome</keyword>
<gene>
    <name evidence="1" type="ORF">AVEN_53483_1</name>
</gene>
<organism evidence="1 2">
    <name type="scientific">Araneus ventricosus</name>
    <name type="common">Orbweaver spider</name>
    <name type="synonym">Epeira ventricosa</name>
    <dbReference type="NCBI Taxonomy" id="182803"/>
    <lineage>
        <taxon>Eukaryota</taxon>
        <taxon>Metazoa</taxon>
        <taxon>Ecdysozoa</taxon>
        <taxon>Arthropoda</taxon>
        <taxon>Chelicerata</taxon>
        <taxon>Arachnida</taxon>
        <taxon>Araneae</taxon>
        <taxon>Araneomorphae</taxon>
        <taxon>Entelegynae</taxon>
        <taxon>Araneoidea</taxon>
        <taxon>Araneidae</taxon>
        <taxon>Araneus</taxon>
    </lineage>
</organism>
<comment type="caution">
    <text evidence="1">The sequence shown here is derived from an EMBL/GenBank/DDBJ whole genome shotgun (WGS) entry which is preliminary data.</text>
</comment>
<dbReference type="EMBL" id="BGPR01000010">
    <property type="protein sequence ID" value="GBL76823.1"/>
    <property type="molecule type" value="Genomic_DNA"/>
</dbReference>
<dbReference type="OrthoDB" id="10483244at2759"/>
<accession>A0A4Y2AAG5</accession>
<dbReference type="Proteomes" id="UP000499080">
    <property type="component" value="Unassembled WGS sequence"/>
</dbReference>
<protein>
    <submittedName>
        <fullName evidence="1">Uncharacterized protein</fullName>
    </submittedName>
</protein>
<sequence length="203" mass="22544">MHTSGSSAGCSGDSSASFAWREGEWDQRVDLLFEEDRPFVEAEIRWESPAIDGAKDATFPCYTPSPLPLSAHRGHQTNGKRIFRFRPRFAFFPVVGTGRIDVARGLVSASVVSRVVAVYSSHNSKGPDGTIESIHSSAAEIFAKPRAAGTARLFEFHRPQYTIANLERLEVRPSHARWNKALGIKIQNLTDVLDLFRPFNTQS</sequence>
<evidence type="ECO:0000313" key="2">
    <source>
        <dbReference type="Proteomes" id="UP000499080"/>
    </source>
</evidence>
<reference evidence="1 2" key="1">
    <citation type="journal article" date="2019" name="Sci. Rep.">
        <title>Orb-weaving spider Araneus ventricosus genome elucidates the spidroin gene catalogue.</title>
        <authorList>
            <person name="Kono N."/>
            <person name="Nakamura H."/>
            <person name="Ohtoshi R."/>
            <person name="Moran D.A.P."/>
            <person name="Shinohara A."/>
            <person name="Yoshida Y."/>
            <person name="Fujiwara M."/>
            <person name="Mori M."/>
            <person name="Tomita M."/>
            <person name="Arakawa K."/>
        </authorList>
    </citation>
    <scope>NUCLEOTIDE SEQUENCE [LARGE SCALE GENOMIC DNA]</scope>
</reference>
<dbReference type="AlphaFoldDB" id="A0A4Y2AAG5"/>
<evidence type="ECO:0000313" key="1">
    <source>
        <dbReference type="EMBL" id="GBL76823.1"/>
    </source>
</evidence>
<name>A0A4Y2AAG5_ARAVE</name>
<proteinExistence type="predicted"/>